<proteinExistence type="predicted"/>
<name>A0A8H9I835_9GAMM</name>
<accession>A0A8H9I835</accession>
<dbReference type="Proteomes" id="UP000623776">
    <property type="component" value="Unassembled WGS sequence"/>
</dbReference>
<keyword evidence="2" id="KW-1185">Reference proteome</keyword>
<evidence type="ECO:0000313" key="1">
    <source>
        <dbReference type="EMBL" id="GGW40697.1"/>
    </source>
</evidence>
<gene>
    <name evidence="1" type="ORF">GCM10007157_34220</name>
</gene>
<dbReference type="AlphaFoldDB" id="A0A8H9I835"/>
<dbReference type="RefSeq" id="WP_189464227.1">
    <property type="nucleotide sequence ID" value="NZ_BMXN01000035.1"/>
</dbReference>
<organism evidence="1 2">
    <name type="scientific">Vreelandella hamiltonii</name>
    <dbReference type="NCBI Taxonomy" id="502829"/>
    <lineage>
        <taxon>Bacteria</taxon>
        <taxon>Pseudomonadati</taxon>
        <taxon>Pseudomonadota</taxon>
        <taxon>Gammaproteobacteria</taxon>
        <taxon>Oceanospirillales</taxon>
        <taxon>Halomonadaceae</taxon>
        <taxon>Vreelandella</taxon>
    </lineage>
</organism>
<dbReference type="EMBL" id="BMXN01000035">
    <property type="protein sequence ID" value="GGW40697.1"/>
    <property type="molecule type" value="Genomic_DNA"/>
</dbReference>
<sequence length="57" mass="6661">MEIRIKVVRNSDDSVVVDWQFEYLKEGDLEDNIAKAASEARRIVKEPFGFSFEVRKV</sequence>
<evidence type="ECO:0000313" key="2">
    <source>
        <dbReference type="Proteomes" id="UP000623776"/>
    </source>
</evidence>
<reference evidence="2" key="1">
    <citation type="journal article" date="2019" name="Int. J. Syst. Evol. Microbiol.">
        <title>The Global Catalogue of Microorganisms (GCM) 10K type strain sequencing project: providing services to taxonomists for standard genome sequencing and annotation.</title>
        <authorList>
            <consortium name="The Broad Institute Genomics Platform"/>
            <consortium name="The Broad Institute Genome Sequencing Center for Infectious Disease"/>
            <person name="Wu L."/>
            <person name="Ma J."/>
        </authorList>
    </citation>
    <scope>NUCLEOTIDE SEQUENCE [LARGE SCALE GENOMIC DNA]</scope>
    <source>
        <strain evidence="2">KCTC 22154</strain>
    </source>
</reference>
<comment type="caution">
    <text evidence="1">The sequence shown here is derived from an EMBL/GenBank/DDBJ whole genome shotgun (WGS) entry which is preliminary data.</text>
</comment>
<protein>
    <submittedName>
        <fullName evidence="1">Uncharacterized protein</fullName>
    </submittedName>
</protein>